<keyword evidence="4 5" id="KW-0975">Bacterial flagellum</keyword>
<dbReference type="AlphaFoldDB" id="A0A1H0CQJ9"/>
<evidence type="ECO:0000259" key="9">
    <source>
        <dbReference type="Pfam" id="PF07559"/>
    </source>
</evidence>
<dbReference type="InterPro" id="IPR019776">
    <property type="entry name" value="Flagellar_basal_body_rod_CS"/>
</dbReference>
<dbReference type="RefSeq" id="WP_092064362.1">
    <property type="nucleotide sequence ID" value="NZ_FNIN01000003.1"/>
</dbReference>
<reference evidence="11 12" key="1">
    <citation type="submission" date="2016-10" db="EMBL/GenBank/DDBJ databases">
        <authorList>
            <person name="de Groot N.N."/>
        </authorList>
    </citation>
    <scope>NUCLEOTIDE SEQUENCE [LARGE SCALE GENOMIC DNA]</scope>
    <source>
        <strain evidence="11 12">DSM 15269</strain>
    </source>
</reference>
<dbReference type="GO" id="GO:0071978">
    <property type="term" value="P:bacterial-type flagellum-dependent swarming motility"/>
    <property type="evidence" value="ECO:0007669"/>
    <property type="project" value="TreeGrafter"/>
</dbReference>
<feature type="domain" description="Flagellar basal-body/hook protein C-terminal" evidence="8">
    <location>
        <begin position="506"/>
        <end position="550"/>
    </location>
</feature>
<comment type="similarity">
    <text evidence="2 5">Belongs to the flagella basal body rod proteins family.</text>
</comment>
<evidence type="ECO:0000256" key="4">
    <source>
        <dbReference type="ARBA" id="ARBA00023143"/>
    </source>
</evidence>
<keyword evidence="11" id="KW-0282">Flagellum</keyword>
<dbReference type="NCBIfam" id="TIGR03506">
    <property type="entry name" value="FlgEFG_subfam"/>
    <property type="match status" value="2"/>
</dbReference>
<accession>A0A1H0CQJ9</accession>
<feature type="domain" description="Flagellar hook protein FlgE/F/G-like D1" evidence="10">
    <location>
        <begin position="88"/>
        <end position="133"/>
    </location>
</feature>
<dbReference type="Pfam" id="PF00460">
    <property type="entry name" value="Flg_bb_rod"/>
    <property type="match status" value="1"/>
</dbReference>
<dbReference type="InterPro" id="IPR037925">
    <property type="entry name" value="FlgE/F/G-like"/>
</dbReference>
<evidence type="ECO:0000256" key="6">
    <source>
        <dbReference type="SAM" id="MobiDB-lite"/>
    </source>
</evidence>
<evidence type="ECO:0000259" key="8">
    <source>
        <dbReference type="Pfam" id="PF06429"/>
    </source>
</evidence>
<dbReference type="InterPro" id="IPR020013">
    <property type="entry name" value="Flagellar_FlgE/F/G"/>
</dbReference>
<dbReference type="Pfam" id="PF22692">
    <property type="entry name" value="LlgE_F_G_D1"/>
    <property type="match status" value="1"/>
</dbReference>
<dbReference type="GO" id="GO:0009424">
    <property type="term" value="C:bacterial-type flagellum hook"/>
    <property type="evidence" value="ECO:0007669"/>
    <property type="project" value="TreeGrafter"/>
</dbReference>
<feature type="region of interest" description="Disordered" evidence="6">
    <location>
        <begin position="136"/>
        <end position="179"/>
    </location>
</feature>
<sequence>MGLTAALYSGTSGLKVHGEGMSVVGNNIANVSTVGFKASRMHFEDALSQEITVANGVGQVGRGVAVGAVYGDFTQGSLETTTESTDLAIGGNGFFIVSPKGEEIEYYTRAGNFRFDQEGYLVDPHGYVVQGWQVQQEDSSAPASGSATTADQSTGVRTVGTPTDIRLENFQSPPEATSRVDMVVNLDSRSEDHATDATNPFFAMFNNWDASQDTPLGDAQYAYQSTIKVYDENGTSHNLTVYFDPVSDDISNTGGRRYWEYMVTVNPDEDNRTFWSGAANTTKKGVLMIGSLTFNSAGEIENLSAFTLSNVAAGDDPSNLSEWTPADFSQNGYPLFTANFLGNTNADYTSSTDATNIELNFGLRNRDLTETPAGSEAGWDTAGGTADATDNASLIGTNLNNLNVFQDPERSALAITNYSTGSTTIYQSQDGYTAGFLQNITVDRDGVITGRYSNGQILQLYALTLADFNNKYGLRREGGNLFAETRSSGPPLTGLAGTGGKGTIASNSLEQSNVDLATEFVKMITIEKGFQANSKTITTTDGMLSVLIQIKR</sequence>
<comment type="function">
    <text evidence="5">A flexible structure which links the flagellar filament to the drive apparatus in the basal body.</text>
</comment>
<dbReference type="EMBL" id="FNIN01000003">
    <property type="protein sequence ID" value="SDN60041.1"/>
    <property type="molecule type" value="Genomic_DNA"/>
</dbReference>
<dbReference type="InterPro" id="IPR053967">
    <property type="entry name" value="LlgE_F_G-like_D1"/>
</dbReference>
<comment type="subcellular location">
    <subcellularLocation>
        <location evidence="1 5">Bacterial flagellum basal body</location>
    </subcellularLocation>
</comment>
<dbReference type="Gene3D" id="2.60.98.20">
    <property type="entry name" value="Flagellar hook protein FlgE"/>
    <property type="match status" value="1"/>
</dbReference>
<evidence type="ECO:0000256" key="5">
    <source>
        <dbReference type="RuleBase" id="RU362116"/>
    </source>
</evidence>
<keyword evidence="11" id="KW-0969">Cilium</keyword>
<evidence type="ECO:0000256" key="2">
    <source>
        <dbReference type="ARBA" id="ARBA00009677"/>
    </source>
</evidence>
<protein>
    <recommendedName>
        <fullName evidence="3 5">Flagellar hook protein FlgE</fullName>
    </recommendedName>
</protein>
<dbReference type="InterPro" id="IPR010930">
    <property type="entry name" value="Flg_bb/hook_C_dom"/>
</dbReference>
<dbReference type="PROSITE" id="PS00588">
    <property type="entry name" value="FLAGELLA_BB_ROD"/>
    <property type="match status" value="1"/>
</dbReference>
<evidence type="ECO:0000313" key="12">
    <source>
        <dbReference type="Proteomes" id="UP000199602"/>
    </source>
</evidence>
<dbReference type="OrthoDB" id="9804559at2"/>
<feature type="domain" description="Flagellar basal body rod protein N-terminal" evidence="7">
    <location>
        <begin position="7"/>
        <end position="37"/>
    </location>
</feature>
<keyword evidence="12" id="KW-1185">Reference proteome</keyword>
<evidence type="ECO:0000259" key="10">
    <source>
        <dbReference type="Pfam" id="PF22692"/>
    </source>
</evidence>
<feature type="compositionally biased region" description="Low complexity" evidence="6">
    <location>
        <begin position="139"/>
        <end position="150"/>
    </location>
</feature>
<evidence type="ECO:0000256" key="1">
    <source>
        <dbReference type="ARBA" id="ARBA00004117"/>
    </source>
</evidence>
<dbReference type="PANTHER" id="PTHR30435:SF1">
    <property type="entry name" value="FLAGELLAR HOOK PROTEIN FLGE"/>
    <property type="match status" value="1"/>
</dbReference>
<evidence type="ECO:0000313" key="11">
    <source>
        <dbReference type="EMBL" id="SDN60041.1"/>
    </source>
</evidence>
<keyword evidence="11" id="KW-0966">Cell projection</keyword>
<organism evidence="11 12">
    <name type="scientific">Desulfonauticus submarinus</name>
    <dbReference type="NCBI Taxonomy" id="206665"/>
    <lineage>
        <taxon>Bacteria</taxon>
        <taxon>Pseudomonadati</taxon>
        <taxon>Thermodesulfobacteriota</taxon>
        <taxon>Desulfovibrionia</taxon>
        <taxon>Desulfovibrionales</taxon>
        <taxon>Desulfonauticaceae</taxon>
        <taxon>Desulfonauticus</taxon>
    </lineage>
</organism>
<dbReference type="InterPro" id="IPR001444">
    <property type="entry name" value="Flag_bb_rod_N"/>
</dbReference>
<dbReference type="STRING" id="206665.SAMN04488516_103140"/>
<name>A0A1H0CQJ9_9BACT</name>
<dbReference type="GO" id="GO:0005829">
    <property type="term" value="C:cytosol"/>
    <property type="evidence" value="ECO:0007669"/>
    <property type="project" value="TreeGrafter"/>
</dbReference>
<evidence type="ECO:0000256" key="3">
    <source>
        <dbReference type="ARBA" id="ARBA00019015"/>
    </source>
</evidence>
<dbReference type="Proteomes" id="UP000199602">
    <property type="component" value="Unassembled WGS sequence"/>
</dbReference>
<dbReference type="GO" id="GO:0009425">
    <property type="term" value="C:bacterial-type flagellum basal body"/>
    <property type="evidence" value="ECO:0007669"/>
    <property type="project" value="UniProtKB-SubCell"/>
</dbReference>
<feature type="domain" description="Flagellar hook protein FlgE D2" evidence="9">
    <location>
        <begin position="207"/>
        <end position="432"/>
    </location>
</feature>
<dbReference type="InterPro" id="IPR011491">
    <property type="entry name" value="FlgE_D2"/>
</dbReference>
<dbReference type="SUPFAM" id="SSF117143">
    <property type="entry name" value="Flagellar hook protein flgE"/>
    <property type="match status" value="1"/>
</dbReference>
<proteinExistence type="inferred from homology"/>
<dbReference type="InterPro" id="IPR037058">
    <property type="entry name" value="Falgellar_hook_FlgE_sf"/>
</dbReference>
<dbReference type="PANTHER" id="PTHR30435">
    <property type="entry name" value="FLAGELLAR PROTEIN"/>
    <property type="match status" value="1"/>
</dbReference>
<dbReference type="Pfam" id="PF07559">
    <property type="entry name" value="FlgE_D2"/>
    <property type="match status" value="1"/>
</dbReference>
<gene>
    <name evidence="11" type="ORF">SAMN04488516_103140</name>
</gene>
<dbReference type="Pfam" id="PF06429">
    <property type="entry name" value="Flg_bbr_C"/>
    <property type="match status" value="1"/>
</dbReference>
<evidence type="ECO:0000259" key="7">
    <source>
        <dbReference type="Pfam" id="PF00460"/>
    </source>
</evidence>